<protein>
    <submittedName>
        <fullName evidence="2">(spotted green pufferfish) hypothetical protein</fullName>
    </submittedName>
</protein>
<reference evidence="2" key="1">
    <citation type="journal article" date="2004" name="Nature">
        <title>Genome duplication in the teleost fish Tetraodon nigroviridis reveals the early vertebrate proto-karyotype.</title>
        <authorList>
            <person name="Jaillon O."/>
            <person name="Aury J.-M."/>
            <person name="Brunet F."/>
            <person name="Petit J.-L."/>
            <person name="Stange-Thomann N."/>
            <person name="Mauceli E."/>
            <person name="Bouneau L."/>
            <person name="Fischer C."/>
            <person name="Ozouf-Costaz C."/>
            <person name="Bernot A."/>
            <person name="Nicaud S."/>
            <person name="Jaffe D."/>
            <person name="Fisher S."/>
            <person name="Lutfalla G."/>
            <person name="Dossat C."/>
            <person name="Segurens B."/>
            <person name="Dasilva C."/>
            <person name="Salanoubat M."/>
            <person name="Levy M."/>
            <person name="Boudet N."/>
            <person name="Castellano S."/>
            <person name="Anthouard V."/>
            <person name="Jubin C."/>
            <person name="Castelli V."/>
            <person name="Katinka M."/>
            <person name="Vacherie B."/>
            <person name="Biemont C."/>
            <person name="Skalli Z."/>
            <person name="Cattolico L."/>
            <person name="Poulain J."/>
            <person name="De Berardinis V."/>
            <person name="Cruaud C."/>
            <person name="Duprat S."/>
            <person name="Brottier P."/>
            <person name="Coutanceau J.-P."/>
            <person name="Gouzy J."/>
            <person name="Parra G."/>
            <person name="Lardier G."/>
            <person name="Chapple C."/>
            <person name="McKernan K.J."/>
            <person name="McEwan P."/>
            <person name="Bosak S."/>
            <person name="Kellis M."/>
            <person name="Volff J.-N."/>
            <person name="Guigo R."/>
            <person name="Zody M.C."/>
            <person name="Mesirov J."/>
            <person name="Lindblad-Toh K."/>
            <person name="Birren B."/>
            <person name="Nusbaum C."/>
            <person name="Kahn D."/>
            <person name="Robinson-Rechavi M."/>
            <person name="Laudet V."/>
            <person name="Schachter V."/>
            <person name="Quetier F."/>
            <person name="Saurin W."/>
            <person name="Scarpelli C."/>
            <person name="Wincker P."/>
            <person name="Lander E.S."/>
            <person name="Weissenbach J."/>
            <person name="Roest Crollius H."/>
        </authorList>
    </citation>
    <scope>NUCLEOTIDE SEQUENCE [LARGE SCALE GENOMIC DNA]</scope>
</reference>
<accession>Q4S2L2</accession>
<dbReference type="EMBL" id="CAAE01014760">
    <property type="protein sequence ID" value="CAG05120.1"/>
    <property type="molecule type" value="Genomic_DNA"/>
</dbReference>
<evidence type="ECO:0000313" key="2">
    <source>
        <dbReference type="EMBL" id="CAG05120.1"/>
    </source>
</evidence>
<comment type="caution">
    <text evidence="2">The sequence shown here is derived from an EMBL/GenBank/DDBJ whole genome shotgun (WGS) entry which is preliminary data.</text>
</comment>
<evidence type="ECO:0000256" key="1">
    <source>
        <dbReference type="SAM" id="MobiDB-lite"/>
    </source>
</evidence>
<organism evidence="2">
    <name type="scientific">Tetraodon nigroviridis</name>
    <name type="common">Spotted green pufferfish</name>
    <name type="synonym">Chelonodon nigroviridis</name>
    <dbReference type="NCBI Taxonomy" id="99883"/>
    <lineage>
        <taxon>Eukaryota</taxon>
        <taxon>Metazoa</taxon>
        <taxon>Chordata</taxon>
        <taxon>Craniata</taxon>
        <taxon>Vertebrata</taxon>
        <taxon>Euteleostomi</taxon>
        <taxon>Actinopterygii</taxon>
        <taxon>Neopterygii</taxon>
        <taxon>Teleostei</taxon>
        <taxon>Neoteleostei</taxon>
        <taxon>Acanthomorphata</taxon>
        <taxon>Eupercaria</taxon>
        <taxon>Tetraodontiformes</taxon>
        <taxon>Tetradontoidea</taxon>
        <taxon>Tetraodontidae</taxon>
        <taxon>Tetraodon</taxon>
    </lineage>
</organism>
<feature type="compositionally biased region" description="Polar residues" evidence="1">
    <location>
        <begin position="1"/>
        <end position="11"/>
    </location>
</feature>
<reference evidence="2" key="2">
    <citation type="submission" date="2004-02" db="EMBL/GenBank/DDBJ databases">
        <authorList>
            <consortium name="Genoscope"/>
            <consortium name="Whitehead Institute Centre for Genome Research"/>
        </authorList>
    </citation>
    <scope>NUCLEOTIDE SEQUENCE</scope>
</reference>
<dbReference type="KEGG" id="tng:GSTEN00025032G001"/>
<name>Q4S2L2_TETNG</name>
<dbReference type="AlphaFoldDB" id="Q4S2L2"/>
<proteinExistence type="predicted"/>
<sequence>MSAGSRNTNTEPWGGFDDNLVQVS</sequence>
<gene>
    <name evidence="2" type="ORF">GSTENG00025032001</name>
</gene>
<feature type="region of interest" description="Disordered" evidence="1">
    <location>
        <begin position="1"/>
        <end position="24"/>
    </location>
</feature>